<dbReference type="InterPro" id="IPR017871">
    <property type="entry name" value="ABC_transporter-like_CS"/>
</dbReference>
<sequence length="304" mass="34085">MSNQPVVKLENVTKRVAGKTLVRDLTFSVQRGEVYGFLGPNGSGKTTTIRMIVGLSSITEGEIYVEGYNIKKDRSKAMAHVGAIVENPELYGYMTGMQNMIHFARMAVQPVSKERIHQIIDLVELTGAINQKVKTYSLGMRQRLGIAQALLHNPSILILDEPTNGLDPAGIRQLRDYLRELAKRENIAILVSSHLLSEVELMCDRALVIQEGRFIEEMIVNNQATEVKGLSVEFEVESSQQAVDVLHDWTVEVMSDKLLLLQIEKSDIPVIVQRLVENNCPIYQIKIRTKSLEDRFLALTKGGK</sequence>
<comment type="similarity">
    <text evidence="1">Belongs to the ABC transporter superfamily.</text>
</comment>
<reference evidence="6 7" key="1">
    <citation type="journal article" date="2011" name="J. Bacteriol.">
        <title>Genome sequence of Brevibacillus laterosporus LMG 15441, a pathogen of invertebrates.</title>
        <authorList>
            <person name="Djukic M."/>
            <person name="Poehlein A."/>
            <person name="Thurmer A."/>
            <person name="Daniel R."/>
        </authorList>
    </citation>
    <scope>NUCLEOTIDE SEQUENCE [LARGE SCALE GENOMIC DNA]</scope>
    <source>
        <strain evidence="6 7">LMG 15441</strain>
    </source>
</reference>
<keyword evidence="2" id="KW-0813">Transport</keyword>
<name>A0A075RBN7_BRELA</name>
<feature type="domain" description="ABC transporter" evidence="5">
    <location>
        <begin position="7"/>
        <end position="236"/>
    </location>
</feature>
<proteinExistence type="inferred from homology"/>
<dbReference type="EC" id="3.6.3.-" evidence="6"/>
<dbReference type="Pfam" id="PF00005">
    <property type="entry name" value="ABC_tran"/>
    <property type="match status" value="1"/>
</dbReference>
<keyword evidence="4 6" id="KW-0067">ATP-binding</keyword>
<dbReference type="GO" id="GO:0005524">
    <property type="term" value="F:ATP binding"/>
    <property type="evidence" value="ECO:0007669"/>
    <property type="project" value="UniProtKB-KW"/>
</dbReference>
<dbReference type="AlphaFoldDB" id="A0A075RBN7"/>
<dbReference type="GO" id="GO:0016887">
    <property type="term" value="F:ATP hydrolysis activity"/>
    <property type="evidence" value="ECO:0007669"/>
    <property type="project" value="InterPro"/>
</dbReference>
<dbReference type="eggNOG" id="COG1131">
    <property type="taxonomic scope" value="Bacteria"/>
</dbReference>
<evidence type="ECO:0000313" key="6">
    <source>
        <dbReference type="EMBL" id="AIG28786.1"/>
    </source>
</evidence>
<dbReference type="HOGENOM" id="CLU_000604_1_2_9"/>
<organism evidence="6 7">
    <name type="scientific">Brevibacillus laterosporus LMG 15441</name>
    <dbReference type="NCBI Taxonomy" id="1042163"/>
    <lineage>
        <taxon>Bacteria</taxon>
        <taxon>Bacillati</taxon>
        <taxon>Bacillota</taxon>
        <taxon>Bacilli</taxon>
        <taxon>Bacillales</taxon>
        <taxon>Paenibacillaceae</taxon>
        <taxon>Brevibacillus</taxon>
    </lineage>
</organism>
<dbReference type="RefSeq" id="WP_003334148.1">
    <property type="nucleotide sequence ID" value="NZ_CP007806.1"/>
</dbReference>
<protein>
    <submittedName>
        <fullName evidence="6">Putative ABC transporter ATP-binding protein YxlF</fullName>
        <ecNumber evidence="6">3.6.3.-</ecNumber>
    </submittedName>
</protein>
<dbReference type="InterPro" id="IPR027417">
    <property type="entry name" value="P-loop_NTPase"/>
</dbReference>
<dbReference type="EMBL" id="CP007806">
    <property type="protein sequence ID" value="AIG28786.1"/>
    <property type="molecule type" value="Genomic_DNA"/>
</dbReference>
<dbReference type="PROSITE" id="PS00211">
    <property type="entry name" value="ABC_TRANSPORTER_1"/>
    <property type="match status" value="1"/>
</dbReference>
<dbReference type="KEGG" id="blr:BRLA_c045220"/>
<evidence type="ECO:0000259" key="5">
    <source>
        <dbReference type="PROSITE" id="PS50893"/>
    </source>
</evidence>
<dbReference type="Proteomes" id="UP000005850">
    <property type="component" value="Chromosome"/>
</dbReference>
<dbReference type="InterPro" id="IPR003593">
    <property type="entry name" value="AAA+_ATPase"/>
</dbReference>
<evidence type="ECO:0000256" key="4">
    <source>
        <dbReference type="ARBA" id="ARBA00022840"/>
    </source>
</evidence>
<evidence type="ECO:0000313" key="7">
    <source>
        <dbReference type="Proteomes" id="UP000005850"/>
    </source>
</evidence>
<dbReference type="STRING" id="1042163.BRLA_c045220"/>
<dbReference type="PANTHER" id="PTHR43335:SF4">
    <property type="entry name" value="ABC TRANSPORTER, ATP-BINDING PROTEIN"/>
    <property type="match status" value="1"/>
</dbReference>
<keyword evidence="7" id="KW-1185">Reference proteome</keyword>
<gene>
    <name evidence="6" type="primary">yxlF_3</name>
    <name evidence="6" type="ORF">BRLA_c045220</name>
</gene>
<dbReference type="InterPro" id="IPR003439">
    <property type="entry name" value="ABC_transporter-like_ATP-bd"/>
</dbReference>
<keyword evidence="6" id="KW-0378">Hydrolase</keyword>
<keyword evidence="3" id="KW-0547">Nucleotide-binding</keyword>
<dbReference type="PANTHER" id="PTHR43335">
    <property type="entry name" value="ABC TRANSPORTER, ATP-BINDING PROTEIN"/>
    <property type="match status" value="1"/>
</dbReference>
<dbReference type="Gene3D" id="3.40.50.300">
    <property type="entry name" value="P-loop containing nucleotide triphosphate hydrolases"/>
    <property type="match status" value="1"/>
</dbReference>
<evidence type="ECO:0000256" key="3">
    <source>
        <dbReference type="ARBA" id="ARBA00022741"/>
    </source>
</evidence>
<evidence type="ECO:0000256" key="2">
    <source>
        <dbReference type="ARBA" id="ARBA00022448"/>
    </source>
</evidence>
<evidence type="ECO:0000256" key="1">
    <source>
        <dbReference type="ARBA" id="ARBA00005417"/>
    </source>
</evidence>
<dbReference type="SUPFAM" id="SSF52540">
    <property type="entry name" value="P-loop containing nucleoside triphosphate hydrolases"/>
    <property type="match status" value="1"/>
</dbReference>
<accession>A0A075RBN7</accession>
<dbReference type="SMART" id="SM00382">
    <property type="entry name" value="AAA"/>
    <property type="match status" value="1"/>
</dbReference>
<dbReference type="PROSITE" id="PS50893">
    <property type="entry name" value="ABC_TRANSPORTER_2"/>
    <property type="match status" value="1"/>
</dbReference>